<dbReference type="InterPro" id="IPR043502">
    <property type="entry name" value="DNA/RNA_pol_sf"/>
</dbReference>
<dbReference type="Gene3D" id="3.60.10.10">
    <property type="entry name" value="Endonuclease/exonuclease/phosphatase"/>
    <property type="match status" value="1"/>
</dbReference>
<accession>A0A9P1CSA7</accession>
<dbReference type="InterPro" id="IPR000477">
    <property type="entry name" value="RT_dom"/>
</dbReference>
<dbReference type="OrthoDB" id="6625457at2759"/>
<dbReference type="EMBL" id="CAMXCT010002247">
    <property type="protein sequence ID" value="CAI3996819.1"/>
    <property type="molecule type" value="Genomic_DNA"/>
</dbReference>
<evidence type="ECO:0000256" key="1">
    <source>
        <dbReference type="SAM" id="MobiDB-lite"/>
    </source>
</evidence>
<feature type="compositionally biased region" description="Low complexity" evidence="1">
    <location>
        <begin position="1"/>
        <end position="25"/>
    </location>
</feature>
<feature type="non-terminal residue" evidence="3">
    <location>
        <position position="1"/>
    </location>
</feature>
<dbReference type="SUPFAM" id="SSF56219">
    <property type="entry name" value="DNase I-like"/>
    <property type="match status" value="1"/>
</dbReference>
<evidence type="ECO:0000313" key="3">
    <source>
        <dbReference type="EMBL" id="CAI3996819.1"/>
    </source>
</evidence>
<sequence length="2200" mass="240791">LTTETVVAEPATAGRPFLAMPGGAPRRFRPRRGAAAAGRGGQGHQADPAADESTEGDGAVDEAWESEGHQHGDGVTSSYFGANEQAGPSTSATTGAPHAEGSATAGPTETNGATAAPPPGYGIPMDSNANMSPITNVWSGAPASNWSSMPSRLFGTTPPQGVHPGGPVHGGLPPQAYGGLGMADYGQPFGPYGMGVYGLTPPQPAVPQQALPGGLGAVPQQALPGGLGAVPQQALPGGHGVLPQQALPGGYGAGHRPVLPGGFGPQPHQVPSAVFQQAPNGMMGNGMPGFGQNLQSNGIGSGGNSPLAGMTPPVAGSPDRHGPRAQPGDPWSNYRPTETVTNAKEFSQRLREERPGFKPVTSAFEAMGKTMPSSTAPPGANVTNEQLLAKLVDAVSGDRKLPIPTWDGTPSGLRGWLRQLSFWETESNLPKEKWGVRLFQSLSGEARKIAETVSTEVLLTSDGYSAVLTSLMQKFQPYLDAVGPLSIDTFLYSGERAPRETFNAYLSRKSTQKQELESQIGAEVHPLIAGRVLLRQAGLTENQQQLVALKKHTLLSYDEVGHVGQSWSVDNSDDWQGLHVYLDCVTCGRMHHLLDSPTPSAHLPFVLFHIRRAVDGFKSRSLVRVPNRVSWFGRTYQLAAATIHIGDVPGAGHYVTVLPPSASDLGWTCLDDCRQYVLASPVHRHWNLQQDATLLAYKLVPERAPSPCDAVLVADPCDPSPTSALQFVVANITSWFAGWPQVLNDHPPTGACLWLLSETHLSSSAARACLCGLHRIGLHGVFKCSASASVGSKDCKTAGLSTLSGVAVVSTLPVREARWSNRSLQRLADDGRLLHVTCAIAGCQPLHVVVFYGVTGGSTKPSVTRQNEEYLRDITEECMSWGQVPIVFGGDFNLLLADSLALNNLVLHGRWIDAAAEHARRCGVLDPPPTCWANACASKGTRVDGLFLSPCVAKCFTSLSYPPSGLPTHQPILAQMDVSPLNAFVTRHKTPRRAKDSSSPVVPSSDACCAHVQKLWRSVAPAWQRARNGGVTSDLWPLLTRVANDFYCWYARLPVSKKSMCRGLPGPPCMVRVAPPRCRAFETATSVHNAARQRFARALEHVARLRIRLAENCTSADAFHEFSHHWFRLVSRASKFVDPSLWHELFPSGDLFVSQPSSWPVYEHLLRVLRTLEDESNRVVQAENHSRLNAWKFSCRRNWRDPGRRRFVYTWVRDAWPLGVASVKCPKTGNVSMDPSEIERVLWERWQPVFCPSPEQEEPADFCAFWNRFSQYVISAPVVLPTLTGARLQSTLLRMCNHSSGGADGWNIDEMKTWPEFLFQKLADMLNDVEASGGDWPDEVLLQIVSLIPKDESGDDQRPVTVACLVYRIWAAARAQDLCAWQETWIHDSQNAYRRGKRSVDPAWSSAASAEHAWLCHFHRVGFSLDLAKAFDRVPHQILYNLLVASGLPCNFCDTWLSAITGAKKYLKSAYGLGRPYHVNRGLPQGDALACFGMNLLMSIWSRAVANECAVSVRSFADDATVETQNVDAERAAGDLQAAITVTEEFTTLTNQKPNVNKCFAWSTTRRGRKALASVQLLGRPLLQKTHAKDLGCQALYYGPARITVLRSRFQKARKAALRVRCAPLRLDEKAQLVTGAACSLATYGLETCPIGDGVLSRLRSAVVSALWGFHRRFRSAHAILLLFTQSHLTDPFQAQMCQSFLTLQRCLIRDPAIANVWETWWQRASLRTARPRGPVTLLWKIVSCLNWTWVSPWVVRIHTGLNVSLVQISPGEFAHYLRDASRIWGWQQAFTLHKHFDGVQNAGVDRVATLHMCDKGALSSHCLRLLRSILVDAVWTMSRLFQAGRADTSACTCGHDHQDTVHFFWECPSLADLKNKHSLLMSLRQNFGPWSPCLELCGLVPADLEVPQHTRVQVAVLVQSYLLDVLRRSWKEDGWPPNKDVGSEPRPTQVSPEFLVLKLPPEVPRLSTTTFPWPEAFARDLLEFLRTLQWPKGPTRDGVSWAELAVNFEIVTGKALPRTPKKHRARKFRTYGEPAVPLLVAPDNLYSKVLAMSNACRSLARLIGTHVVVGRQSRYQCIPNLPGKHRFSGLDRRPVMTKADETIQALEACLHERVAVEIHNASADITAGATPATNPVCDDAATETPTANSAPKPDPKQAQSSGTQPAHVVSAEKHEVFKRDNRWSTKQLRSCFQGRQFCP</sequence>
<gene>
    <name evidence="3" type="ORF">C1SCF055_LOCUS23260</name>
</gene>
<dbReference type="Pfam" id="PF00078">
    <property type="entry name" value="RVT_1"/>
    <property type="match status" value="1"/>
</dbReference>
<reference evidence="3" key="1">
    <citation type="submission" date="2022-10" db="EMBL/GenBank/DDBJ databases">
        <authorList>
            <person name="Chen Y."/>
            <person name="Dougan E. K."/>
            <person name="Chan C."/>
            <person name="Rhodes N."/>
            <person name="Thang M."/>
        </authorList>
    </citation>
    <scope>NUCLEOTIDE SEQUENCE</scope>
</reference>
<feature type="region of interest" description="Disordered" evidence="1">
    <location>
        <begin position="2129"/>
        <end position="2170"/>
    </location>
</feature>
<keyword evidence="5" id="KW-1185">Reference proteome</keyword>
<evidence type="ECO:0000313" key="4">
    <source>
        <dbReference type="EMBL" id="CAL4784131.1"/>
    </source>
</evidence>
<dbReference type="EMBL" id="CAMXCT030002247">
    <property type="protein sequence ID" value="CAL4784131.1"/>
    <property type="molecule type" value="Genomic_DNA"/>
</dbReference>
<evidence type="ECO:0000259" key="2">
    <source>
        <dbReference type="PROSITE" id="PS50878"/>
    </source>
</evidence>
<protein>
    <recommendedName>
        <fullName evidence="2">Reverse transcriptase domain-containing protein</fullName>
    </recommendedName>
</protein>
<dbReference type="Proteomes" id="UP001152797">
    <property type="component" value="Unassembled WGS sequence"/>
</dbReference>
<feature type="region of interest" description="Disordered" evidence="1">
    <location>
        <begin position="247"/>
        <end position="336"/>
    </location>
</feature>
<comment type="caution">
    <text evidence="3">The sequence shown here is derived from an EMBL/GenBank/DDBJ whole genome shotgun (WGS) entry which is preliminary data.</text>
</comment>
<dbReference type="EMBL" id="CAMXCT020002247">
    <property type="protein sequence ID" value="CAL1150194.1"/>
    <property type="molecule type" value="Genomic_DNA"/>
</dbReference>
<proteinExistence type="predicted"/>
<feature type="region of interest" description="Disordered" evidence="1">
    <location>
        <begin position="1"/>
        <end position="127"/>
    </location>
</feature>
<evidence type="ECO:0000313" key="5">
    <source>
        <dbReference type="Proteomes" id="UP001152797"/>
    </source>
</evidence>
<dbReference type="PANTHER" id="PTHR19446">
    <property type="entry name" value="REVERSE TRANSCRIPTASES"/>
    <property type="match status" value="1"/>
</dbReference>
<reference evidence="4 5" key="2">
    <citation type="submission" date="2024-05" db="EMBL/GenBank/DDBJ databases">
        <authorList>
            <person name="Chen Y."/>
            <person name="Shah S."/>
            <person name="Dougan E. K."/>
            <person name="Thang M."/>
            <person name="Chan C."/>
        </authorList>
    </citation>
    <scope>NUCLEOTIDE SEQUENCE [LARGE SCALE GENOMIC DNA]</scope>
</reference>
<dbReference type="InterPro" id="IPR036691">
    <property type="entry name" value="Endo/exonu/phosph_ase_sf"/>
</dbReference>
<organism evidence="3">
    <name type="scientific">Cladocopium goreaui</name>
    <dbReference type="NCBI Taxonomy" id="2562237"/>
    <lineage>
        <taxon>Eukaryota</taxon>
        <taxon>Sar</taxon>
        <taxon>Alveolata</taxon>
        <taxon>Dinophyceae</taxon>
        <taxon>Suessiales</taxon>
        <taxon>Symbiodiniaceae</taxon>
        <taxon>Cladocopium</taxon>
    </lineage>
</organism>
<dbReference type="SUPFAM" id="SSF56672">
    <property type="entry name" value="DNA/RNA polymerases"/>
    <property type="match status" value="1"/>
</dbReference>
<name>A0A9P1CSA7_9DINO</name>
<dbReference type="PROSITE" id="PS50878">
    <property type="entry name" value="RT_POL"/>
    <property type="match status" value="1"/>
</dbReference>
<feature type="domain" description="Reverse transcriptase" evidence="2">
    <location>
        <begin position="1329"/>
        <end position="1582"/>
    </location>
</feature>
<feature type="compositionally biased region" description="Polar residues" evidence="1">
    <location>
        <begin position="75"/>
        <end position="94"/>
    </location>
</feature>
<feature type="compositionally biased region" description="Acidic residues" evidence="1">
    <location>
        <begin position="49"/>
        <end position="65"/>
    </location>
</feature>